<dbReference type="InterPro" id="IPR006015">
    <property type="entry name" value="Universal_stress_UspA"/>
</dbReference>
<dbReference type="SUPFAM" id="SSF52402">
    <property type="entry name" value="Adenine nucleotide alpha hydrolases-like"/>
    <property type="match status" value="2"/>
</dbReference>
<dbReference type="Proteomes" id="UP001486207">
    <property type="component" value="Unassembled WGS sequence"/>
</dbReference>
<dbReference type="InterPro" id="IPR014729">
    <property type="entry name" value="Rossmann-like_a/b/a_fold"/>
</dbReference>
<feature type="domain" description="UspA" evidence="2">
    <location>
        <begin position="8"/>
        <end position="142"/>
    </location>
</feature>
<organism evidence="3 4">
    <name type="scientific">Streptomyces lanatus</name>
    <dbReference type="NCBI Taxonomy" id="66900"/>
    <lineage>
        <taxon>Bacteria</taxon>
        <taxon>Bacillati</taxon>
        <taxon>Actinomycetota</taxon>
        <taxon>Actinomycetes</taxon>
        <taxon>Kitasatosporales</taxon>
        <taxon>Streptomycetaceae</taxon>
        <taxon>Streptomyces</taxon>
    </lineage>
</organism>
<gene>
    <name evidence="3" type="ORF">ABT384_05985</name>
</gene>
<evidence type="ECO:0000313" key="4">
    <source>
        <dbReference type="Proteomes" id="UP001486207"/>
    </source>
</evidence>
<evidence type="ECO:0000256" key="1">
    <source>
        <dbReference type="ARBA" id="ARBA00008791"/>
    </source>
</evidence>
<evidence type="ECO:0000259" key="2">
    <source>
        <dbReference type="Pfam" id="PF00582"/>
    </source>
</evidence>
<dbReference type="Pfam" id="PF00582">
    <property type="entry name" value="Usp"/>
    <property type="match status" value="2"/>
</dbReference>
<proteinExistence type="inferred from homology"/>
<name>A0ABV1XKR6_9ACTN</name>
<reference evidence="3 4" key="1">
    <citation type="submission" date="2024-06" db="EMBL/GenBank/DDBJ databases">
        <title>The Natural Products Discovery Center: Release of the First 8490 Sequenced Strains for Exploring Actinobacteria Biosynthetic Diversity.</title>
        <authorList>
            <person name="Kalkreuter E."/>
            <person name="Kautsar S.A."/>
            <person name="Yang D."/>
            <person name="Bader C.D."/>
            <person name="Teijaro C.N."/>
            <person name="Fluegel L."/>
            <person name="Davis C.M."/>
            <person name="Simpson J.R."/>
            <person name="Lauterbach L."/>
            <person name="Steele A.D."/>
            <person name="Gui C."/>
            <person name="Meng S."/>
            <person name="Li G."/>
            <person name="Viehrig K."/>
            <person name="Ye F."/>
            <person name="Su P."/>
            <person name="Kiefer A.F."/>
            <person name="Nichols A."/>
            <person name="Cepeda A.J."/>
            <person name="Yan W."/>
            <person name="Fan B."/>
            <person name="Jiang Y."/>
            <person name="Adhikari A."/>
            <person name="Zheng C.-J."/>
            <person name="Schuster L."/>
            <person name="Cowan T.M."/>
            <person name="Smanski M.J."/>
            <person name="Chevrette M.G."/>
            <person name="De Carvalho L.P.S."/>
            <person name="Shen B."/>
        </authorList>
    </citation>
    <scope>NUCLEOTIDE SEQUENCE [LARGE SCALE GENOMIC DNA]</scope>
    <source>
        <strain evidence="3 4">NPDC000155</strain>
    </source>
</reference>
<keyword evidence="4" id="KW-1185">Reference proteome</keyword>
<accession>A0ABV1XKR6</accession>
<dbReference type="PANTHER" id="PTHR46268:SF6">
    <property type="entry name" value="UNIVERSAL STRESS PROTEIN UP12"/>
    <property type="match status" value="1"/>
</dbReference>
<dbReference type="EMBL" id="JBEPFB010000002">
    <property type="protein sequence ID" value="MER7372199.1"/>
    <property type="molecule type" value="Genomic_DNA"/>
</dbReference>
<comment type="similarity">
    <text evidence="1">Belongs to the universal stress protein A family.</text>
</comment>
<comment type="caution">
    <text evidence="3">The sequence shown here is derived from an EMBL/GenBank/DDBJ whole genome shotgun (WGS) entry which is preliminary data.</text>
</comment>
<dbReference type="PRINTS" id="PR01438">
    <property type="entry name" value="UNVRSLSTRESS"/>
</dbReference>
<evidence type="ECO:0000313" key="3">
    <source>
        <dbReference type="EMBL" id="MER7372199.1"/>
    </source>
</evidence>
<sequence length="305" mass="32819">MTRTITHSVTVGLDGSRESRAAAEWAAREAHLLGLPLKLVHVWEPVPEPMAQAPLLGAETQQHWTERIPRDAAEGIRLRHPGLGVLTEQLSGRPAEVLADEAKDAELLVLGSRGLSGIGGFFVGSVALAVVAHAERPVVLVRAGEQAADEHEMDPAGVPSAATAFRPVVLGLDIESPDEELIEFAFAAAARRGTSLRVVHGWNPPPYYAYGLSVDLELHGELARRETAALTEVLSRWRKKFPDIEVSEESHYGSPGSHLVDVSREASLVVVGRRIRRNPVGAHIGPVTHAVLHHSTAPVAVVPHH</sequence>
<dbReference type="PANTHER" id="PTHR46268">
    <property type="entry name" value="STRESS RESPONSE PROTEIN NHAX"/>
    <property type="match status" value="1"/>
</dbReference>
<protein>
    <submittedName>
        <fullName evidence="3">Universal stress protein</fullName>
    </submittedName>
</protein>
<dbReference type="Gene3D" id="3.40.50.620">
    <property type="entry name" value="HUPs"/>
    <property type="match status" value="2"/>
</dbReference>
<dbReference type="RefSeq" id="WP_190069630.1">
    <property type="nucleotide sequence ID" value="NZ_BNBM01000003.1"/>
</dbReference>
<dbReference type="InterPro" id="IPR006016">
    <property type="entry name" value="UspA"/>
</dbReference>
<feature type="domain" description="UspA" evidence="2">
    <location>
        <begin position="165"/>
        <end position="303"/>
    </location>
</feature>